<protein>
    <recommendedName>
        <fullName evidence="8">GDSL esterase/lipase</fullName>
    </recommendedName>
</protein>
<feature type="chain" id="PRO_5041365957" description="GDSL esterase/lipase" evidence="5">
    <location>
        <begin position="25"/>
        <end position="399"/>
    </location>
</feature>
<organism evidence="6 7">
    <name type="scientific">Centaurea solstitialis</name>
    <name type="common">yellow star-thistle</name>
    <dbReference type="NCBI Taxonomy" id="347529"/>
    <lineage>
        <taxon>Eukaryota</taxon>
        <taxon>Viridiplantae</taxon>
        <taxon>Streptophyta</taxon>
        <taxon>Embryophyta</taxon>
        <taxon>Tracheophyta</taxon>
        <taxon>Spermatophyta</taxon>
        <taxon>Magnoliopsida</taxon>
        <taxon>eudicotyledons</taxon>
        <taxon>Gunneridae</taxon>
        <taxon>Pentapetalae</taxon>
        <taxon>asterids</taxon>
        <taxon>campanulids</taxon>
        <taxon>Asterales</taxon>
        <taxon>Asteraceae</taxon>
        <taxon>Carduoideae</taxon>
        <taxon>Cardueae</taxon>
        <taxon>Centaureinae</taxon>
        <taxon>Centaurea</taxon>
    </lineage>
</organism>
<reference evidence="6" key="1">
    <citation type="submission" date="2023-03" db="EMBL/GenBank/DDBJ databases">
        <title>Chromosome-scale reference genome and RAD-based genetic map of yellow starthistle (Centaurea solstitialis) reveal putative structural variation and QTLs associated with invader traits.</title>
        <authorList>
            <person name="Reatini B."/>
            <person name="Cang F.A."/>
            <person name="Jiang Q."/>
            <person name="Mckibben M.T.W."/>
            <person name="Barker M.S."/>
            <person name="Rieseberg L.H."/>
            <person name="Dlugosch K.M."/>
        </authorList>
    </citation>
    <scope>NUCLEOTIDE SEQUENCE</scope>
    <source>
        <strain evidence="6">CAN-66</strain>
        <tissue evidence="6">Leaf</tissue>
    </source>
</reference>
<dbReference type="InterPro" id="IPR036514">
    <property type="entry name" value="SGNH_hydro_sf"/>
</dbReference>
<dbReference type="PANTHER" id="PTHR22835:SF683">
    <property type="entry name" value="OS05G0506800 PROTEIN"/>
    <property type="match status" value="1"/>
</dbReference>
<gene>
    <name evidence="6" type="ORF">OSB04_un000784</name>
</gene>
<dbReference type="Gene3D" id="3.40.50.1110">
    <property type="entry name" value="SGNH hydrolase"/>
    <property type="match status" value="1"/>
</dbReference>
<proteinExistence type="inferred from homology"/>
<evidence type="ECO:0000256" key="1">
    <source>
        <dbReference type="ARBA" id="ARBA00008668"/>
    </source>
</evidence>
<evidence type="ECO:0000256" key="2">
    <source>
        <dbReference type="ARBA" id="ARBA00022729"/>
    </source>
</evidence>
<feature type="signal peptide" evidence="5">
    <location>
        <begin position="1"/>
        <end position="24"/>
    </location>
</feature>
<evidence type="ECO:0000313" key="7">
    <source>
        <dbReference type="Proteomes" id="UP001172457"/>
    </source>
</evidence>
<sequence>MASNSSTIFIIFLILTTCSFYANGCYTSVISFGDSLADTGNMKELSRNSNVRPPHFLFPPYGETFFHKPTGRCSNGRLIIDFIGNADKNPFGDFNKGPESLGLPLIPASQAGKTTELGQGVNYAVAGATALDSSFHEARGVYNPMTNASLSVQLGWFRESLPSICSSTSDCKRLIGQSLVLMGEIGGNDYNHALVAWKSIDEVETYVPFVITAMVSAINELIELGAKTLIVPGNLPIGCSAAYLTIFYDSNKVEYDNSTGCIVRLNKFAEYHNELLKTGLNQIRELHPEVNIIYADYYNAAMQFFHSPDKYGFTNGALKACCGGGGPFNYNPSLACADPSSNSCAQPDTYFNWDGLHLTEAAYRLIFKSLFEGSYTTPRFNSLCPTSRLLPVGELSSSI</sequence>
<name>A0AA38SPV1_9ASTR</name>
<dbReference type="Proteomes" id="UP001172457">
    <property type="component" value="Unassembled WGS sequence"/>
</dbReference>
<comment type="caution">
    <text evidence="6">The sequence shown here is derived from an EMBL/GenBank/DDBJ whole genome shotgun (WGS) entry which is preliminary data.</text>
</comment>
<evidence type="ECO:0000256" key="5">
    <source>
        <dbReference type="SAM" id="SignalP"/>
    </source>
</evidence>
<dbReference type="AlphaFoldDB" id="A0AA38SPV1"/>
<dbReference type="SUPFAM" id="SSF52266">
    <property type="entry name" value="SGNH hydrolase"/>
    <property type="match status" value="1"/>
</dbReference>
<dbReference type="GO" id="GO:0016788">
    <property type="term" value="F:hydrolase activity, acting on ester bonds"/>
    <property type="evidence" value="ECO:0007669"/>
    <property type="project" value="InterPro"/>
</dbReference>
<comment type="similarity">
    <text evidence="1">Belongs to the 'GDSL' lipolytic enzyme family.</text>
</comment>
<dbReference type="InterPro" id="IPR001087">
    <property type="entry name" value="GDSL"/>
</dbReference>
<evidence type="ECO:0000256" key="3">
    <source>
        <dbReference type="ARBA" id="ARBA00022801"/>
    </source>
</evidence>
<evidence type="ECO:0000256" key="4">
    <source>
        <dbReference type="ARBA" id="ARBA00023180"/>
    </source>
</evidence>
<dbReference type="PANTHER" id="PTHR22835">
    <property type="entry name" value="ZINC FINGER FYVE DOMAIN CONTAINING PROTEIN"/>
    <property type="match status" value="1"/>
</dbReference>
<dbReference type="InterPro" id="IPR035669">
    <property type="entry name" value="SGNH_plant_lipase-like"/>
</dbReference>
<keyword evidence="7" id="KW-1185">Reference proteome</keyword>
<evidence type="ECO:0000313" key="6">
    <source>
        <dbReference type="EMBL" id="KAJ9536048.1"/>
    </source>
</evidence>
<keyword evidence="2 5" id="KW-0732">Signal</keyword>
<keyword evidence="3" id="KW-0378">Hydrolase</keyword>
<dbReference type="EMBL" id="JARYMX010000070">
    <property type="protein sequence ID" value="KAJ9536048.1"/>
    <property type="molecule type" value="Genomic_DNA"/>
</dbReference>
<evidence type="ECO:0008006" key="8">
    <source>
        <dbReference type="Google" id="ProtNLM"/>
    </source>
</evidence>
<dbReference type="Pfam" id="PF00657">
    <property type="entry name" value="Lipase_GDSL"/>
    <property type="match status" value="1"/>
</dbReference>
<keyword evidence="4" id="KW-0325">Glycoprotein</keyword>
<dbReference type="CDD" id="cd01837">
    <property type="entry name" value="SGNH_plant_lipase_like"/>
    <property type="match status" value="1"/>
</dbReference>
<accession>A0AA38SPV1</accession>